<evidence type="ECO:0000256" key="2">
    <source>
        <dbReference type="SAM" id="SignalP"/>
    </source>
</evidence>
<name>A0A9P6A5S5_PLEER</name>
<comment type="caution">
    <text evidence="4">The sequence shown here is derived from an EMBL/GenBank/DDBJ whole genome shotgun (WGS) entry which is preliminary data.</text>
</comment>
<keyword evidence="5" id="KW-1185">Reference proteome</keyword>
<feature type="region of interest" description="Disordered" evidence="1">
    <location>
        <begin position="576"/>
        <end position="625"/>
    </location>
</feature>
<organism evidence="4 5">
    <name type="scientific">Pleurotus eryngii</name>
    <name type="common">Boletus of the steppes</name>
    <dbReference type="NCBI Taxonomy" id="5323"/>
    <lineage>
        <taxon>Eukaryota</taxon>
        <taxon>Fungi</taxon>
        <taxon>Dikarya</taxon>
        <taxon>Basidiomycota</taxon>
        <taxon>Agaricomycotina</taxon>
        <taxon>Agaricomycetes</taxon>
        <taxon>Agaricomycetidae</taxon>
        <taxon>Agaricales</taxon>
        <taxon>Pleurotineae</taxon>
        <taxon>Pleurotaceae</taxon>
        <taxon>Pleurotus</taxon>
    </lineage>
</organism>
<evidence type="ECO:0000256" key="1">
    <source>
        <dbReference type="SAM" id="MobiDB-lite"/>
    </source>
</evidence>
<gene>
    <name evidence="4" type="ORF">BDN71DRAFT_1502841</name>
</gene>
<dbReference type="Pfam" id="PF14661">
    <property type="entry name" value="HAUS6_N"/>
    <property type="match status" value="1"/>
</dbReference>
<dbReference type="AlphaFoldDB" id="A0A9P6A5S5"/>
<protein>
    <recommendedName>
        <fullName evidence="3">HAUS augmin-like complex subunit 6 N-terminal domain-containing protein</fullName>
    </recommendedName>
</protein>
<evidence type="ECO:0000313" key="5">
    <source>
        <dbReference type="Proteomes" id="UP000807025"/>
    </source>
</evidence>
<feature type="signal peptide" evidence="2">
    <location>
        <begin position="1"/>
        <end position="22"/>
    </location>
</feature>
<reference evidence="4" key="1">
    <citation type="submission" date="2020-11" db="EMBL/GenBank/DDBJ databases">
        <authorList>
            <consortium name="DOE Joint Genome Institute"/>
            <person name="Ahrendt S."/>
            <person name="Riley R."/>
            <person name="Andreopoulos W."/>
            <person name="Labutti K."/>
            <person name="Pangilinan J."/>
            <person name="Ruiz-Duenas F.J."/>
            <person name="Barrasa J.M."/>
            <person name="Sanchez-Garcia M."/>
            <person name="Camarero S."/>
            <person name="Miyauchi S."/>
            <person name="Serrano A."/>
            <person name="Linde D."/>
            <person name="Babiker R."/>
            <person name="Drula E."/>
            <person name="Ayuso-Fernandez I."/>
            <person name="Pacheco R."/>
            <person name="Padilla G."/>
            <person name="Ferreira P."/>
            <person name="Barriuso J."/>
            <person name="Kellner H."/>
            <person name="Castanera R."/>
            <person name="Alfaro M."/>
            <person name="Ramirez L."/>
            <person name="Pisabarro A.G."/>
            <person name="Kuo A."/>
            <person name="Tritt A."/>
            <person name="Lipzen A."/>
            <person name="He G."/>
            <person name="Yan M."/>
            <person name="Ng V."/>
            <person name="Cullen D."/>
            <person name="Martin F."/>
            <person name="Rosso M.-N."/>
            <person name="Henrissat B."/>
            <person name="Hibbett D."/>
            <person name="Martinez A.T."/>
            <person name="Grigoriev I.V."/>
        </authorList>
    </citation>
    <scope>NUCLEOTIDE SEQUENCE</scope>
    <source>
        <strain evidence="4">ATCC 90797</strain>
    </source>
</reference>
<dbReference type="EMBL" id="MU154531">
    <property type="protein sequence ID" value="KAF9499498.1"/>
    <property type="molecule type" value="Genomic_DNA"/>
</dbReference>
<feature type="domain" description="HAUS augmin-like complex subunit 6 N-terminal" evidence="3">
    <location>
        <begin position="119"/>
        <end position="190"/>
    </location>
</feature>
<feature type="compositionally biased region" description="Polar residues" evidence="1">
    <location>
        <begin position="474"/>
        <end position="492"/>
    </location>
</feature>
<evidence type="ECO:0000313" key="4">
    <source>
        <dbReference type="EMBL" id="KAF9499498.1"/>
    </source>
</evidence>
<feature type="chain" id="PRO_5040327260" description="HAUS augmin-like complex subunit 6 N-terminal domain-containing protein" evidence="2">
    <location>
        <begin position="23"/>
        <end position="660"/>
    </location>
</feature>
<dbReference type="InterPro" id="IPR028163">
    <property type="entry name" value="HAUS_6_N"/>
</dbReference>
<proteinExistence type="predicted"/>
<dbReference type="OrthoDB" id="5575722at2759"/>
<feature type="region of interest" description="Disordered" evidence="1">
    <location>
        <begin position="471"/>
        <end position="496"/>
    </location>
</feature>
<dbReference type="Proteomes" id="UP000807025">
    <property type="component" value="Unassembled WGS sequence"/>
</dbReference>
<accession>A0A9P6A5S5</accession>
<evidence type="ECO:0000259" key="3">
    <source>
        <dbReference type="Pfam" id="PF14661"/>
    </source>
</evidence>
<keyword evidence="2" id="KW-0732">Signal</keyword>
<sequence length="660" mass="73289">MANLPTSFLLLVHLCILDYPHANKPEYDQDLFNATTRGLRERVKTMEDVTYFLVNSIVGKKEARLMLPSYPCMQPADSTAFRVSLTKYLETLRNNHRDSKSDTSAPLARESVSVAMWKDTLVRKSLLEECTGERFERLILCFSTHVIFHRLKRPSISRSLDNVPETDRALLRSQPLQYASLLALSQAKRVHWRRVSSLFSQRQGDLTLVRREMLGGETPRISSYDGISTERLHSGRIEIPRPSQVPITGIKIPSSELESGSHLIASSYAFVPPKQQNKTVAPSPLPVAAARHPAYLKKLKSSNFVDASLSNPTENNAGESCTSEQAVQSYASTAVADKIENERVTQQTLSAALSKASRVGLELAAQLEALNNGPPKPLVVPSLPYHPHNLSMHINFSTEYTPNLAKSLSLDILDEPSNDLESRIDYIRTALLPNFPDIPSMPDDVPRIPESRLPRAVLQPKNAEATIRTEHTRQQLPRSAKSIRSSLMQTPRRSGKWTERKRSEYVVDLIDGIQDDSVSFDEDNPLEFSVVTPSHPLPSGTPLNTSRRVGRALVNLGKMAKNPSFALPILEFELPSPLGSDPEDQGCSASGPGGADIDIPEDQQTDGDRAIRPGEAVDSEGYNEGPSMTLREILLHADTTSYDIIGNEEETLDETFDEWE</sequence>